<dbReference type="GO" id="GO:0006044">
    <property type="term" value="P:N-acetylglucosamine metabolic process"/>
    <property type="evidence" value="ECO:0007669"/>
    <property type="project" value="TreeGrafter"/>
</dbReference>
<dbReference type="Pfam" id="PF04724">
    <property type="entry name" value="Glyco_transf_17"/>
    <property type="match status" value="1"/>
</dbReference>
<dbReference type="VEuPathDB" id="ToxoDB:ETH_00018780"/>
<evidence type="ECO:0000256" key="1">
    <source>
        <dbReference type="SAM" id="MobiDB-lite"/>
    </source>
</evidence>
<dbReference type="GO" id="GO:0003830">
    <property type="term" value="F:beta-1,4-mannosylglycoprotein 4-beta-N-acetylglucosaminyltransferase activity"/>
    <property type="evidence" value="ECO:0007669"/>
    <property type="project" value="InterPro"/>
</dbReference>
<dbReference type="OrthoDB" id="6474464at2759"/>
<proteinExistence type="predicted"/>
<reference evidence="2" key="1">
    <citation type="submission" date="2013-10" db="EMBL/GenBank/DDBJ databases">
        <title>Genomic analysis of the causative agents of coccidiosis in chickens.</title>
        <authorList>
            <person name="Reid A.J."/>
            <person name="Blake D."/>
            <person name="Billington K."/>
            <person name="Browne H."/>
            <person name="Dunn M."/>
            <person name="Hung S."/>
            <person name="Kawahara F."/>
            <person name="Miranda-Saavedra D."/>
            <person name="Mourier T."/>
            <person name="Nagra H."/>
            <person name="Otto T.D."/>
            <person name="Rawlings N."/>
            <person name="Sanchez A."/>
            <person name="Sanders M."/>
            <person name="Subramaniam C."/>
            <person name="Tay Y."/>
            <person name="Dear P."/>
            <person name="Doerig C."/>
            <person name="Gruber A."/>
            <person name="Parkinson J."/>
            <person name="Shirley M."/>
            <person name="Wan K.L."/>
            <person name="Berriman M."/>
            <person name="Tomley F."/>
            <person name="Pain A."/>
        </authorList>
    </citation>
    <scope>NUCLEOTIDE SEQUENCE [LARGE SCALE GENOMIC DNA]</scope>
    <source>
        <strain evidence="2">Houghton</strain>
    </source>
</reference>
<name>U6KW27_EIMTE</name>
<dbReference type="Proteomes" id="UP000030747">
    <property type="component" value="Unassembled WGS sequence"/>
</dbReference>
<organism evidence="2 3">
    <name type="scientific">Eimeria tenella</name>
    <name type="common">Coccidian parasite</name>
    <dbReference type="NCBI Taxonomy" id="5802"/>
    <lineage>
        <taxon>Eukaryota</taxon>
        <taxon>Sar</taxon>
        <taxon>Alveolata</taxon>
        <taxon>Apicomplexa</taxon>
        <taxon>Conoidasida</taxon>
        <taxon>Coccidia</taxon>
        <taxon>Eucoccidiorida</taxon>
        <taxon>Eimeriorina</taxon>
        <taxon>Eimeriidae</taxon>
        <taxon>Eimeria</taxon>
    </lineage>
</organism>
<protein>
    <submittedName>
        <fullName evidence="2">Uncharacterized protein</fullName>
    </submittedName>
</protein>
<dbReference type="AlphaFoldDB" id="U6KW27"/>
<dbReference type="VEuPathDB" id="ToxoDB:ETH2_1503500"/>
<evidence type="ECO:0000313" key="2">
    <source>
        <dbReference type="EMBL" id="CDJ42337.1"/>
    </source>
</evidence>
<reference evidence="2" key="2">
    <citation type="submission" date="2013-10" db="EMBL/GenBank/DDBJ databases">
        <authorList>
            <person name="Aslett M."/>
        </authorList>
    </citation>
    <scope>NUCLEOTIDE SEQUENCE [LARGE SCALE GENOMIC DNA]</scope>
    <source>
        <strain evidence="2">Houghton</strain>
    </source>
</reference>
<dbReference type="PANTHER" id="PTHR12224">
    <property type="entry name" value="BETA-1,4-MANNOSYL-GLYCOPROTEIN BETA-1,4-N-ACETYLGLUCOSAMINYL-TRANSFERASE"/>
    <property type="match status" value="1"/>
</dbReference>
<dbReference type="GeneID" id="25252889"/>
<dbReference type="EMBL" id="HG675711">
    <property type="protein sequence ID" value="CDJ42337.1"/>
    <property type="molecule type" value="Genomic_DNA"/>
</dbReference>
<feature type="region of interest" description="Disordered" evidence="1">
    <location>
        <begin position="394"/>
        <end position="418"/>
    </location>
</feature>
<evidence type="ECO:0000313" key="3">
    <source>
        <dbReference type="Proteomes" id="UP000030747"/>
    </source>
</evidence>
<dbReference type="RefSeq" id="XP_013233087.1">
    <property type="nucleotide sequence ID" value="XM_013377633.1"/>
</dbReference>
<dbReference type="GO" id="GO:0016020">
    <property type="term" value="C:membrane"/>
    <property type="evidence" value="ECO:0007669"/>
    <property type="project" value="InterPro"/>
</dbReference>
<gene>
    <name evidence="2" type="ORF">ETH_00018780</name>
</gene>
<sequence length="788" mass="87976">MIHFRRVLQLRWRRWVLVYLPLLVSVQLAAQLVLVHWSSPHGHSLKNRFFESSYGLFNYEVGEALCSSPELLRPPSLVLQQAHELLQQQPQLLAALRAAGEAEPLQVYVHWAQRFARRSAAQQLALLQQARQLESSDFTSGLSGLSEISGLDLTQEMLTAAFIFSECRRKGLLKAPLLQQLLQQKDSKLLQQSDSNEDLLQSLGVHTQLLLPSRFLGDPQRICWGFEEKKEDSDSSSSSSSGCCCPPLQLALQLLPLRLQRWWARARWQYHFAEYLRKLLTIWWPVDHFMHQFFRQDANALLALMSPYLELQPPVPLEPSCGAPRGYWVQPLQREQWQARSKRASPAAAAAAGAAAGPAAGAAGSAAAGAAGGAAAGDAAAAAAGAAAAAAAAPGVNSSGPRQSLAEKQKQGESGLYSIPEDHDNYVLIDDYCKAAREIHRGFFSGKPRPKPVKIVDAVILGYDLDLLEIRWHELQHTVDYFVVAEAHQHTLGVFQKPLFFERNRKRFAAFEKKIIHLVQPFAASLPVAESCSRRLLADQDACWEFEMFQRDSLLHMLAQLNAGAAGHGNAHVAPGFLQDEDLILVSDVDEIVMGDRLRHLKYCEPLPQKQFGWVLVHYPGRVDAMALKDFKVMSGIKETPFPHAIGPLVDTVPYKSIRHLEAKTDFVYESHAYTRHCPSSLTPHRYLHGGWHLSDTSYLPYLYAKVPSDDVKPGYEPWGLYAPLLAQRGELDSPVGGILQAQVAAWKDFRDYRQVGSLCVDAKDVPEQYKEIGFGSMPWVMRCNPMR</sequence>
<accession>U6KW27</accession>
<dbReference type="InterPro" id="IPR006813">
    <property type="entry name" value="Glyco_trans_17"/>
</dbReference>
<dbReference type="PANTHER" id="PTHR12224:SF0">
    <property type="entry name" value="BETA-1,4-MANNOSYL-GLYCOPROTEIN 4-BETA-N-ACETYLGLUCOSAMINYLTRANSFERASE"/>
    <property type="match status" value="1"/>
</dbReference>
<keyword evidence="3" id="KW-1185">Reference proteome</keyword>